<dbReference type="SUPFAM" id="SSF53300">
    <property type="entry name" value="vWA-like"/>
    <property type="match status" value="1"/>
</dbReference>
<proteinExistence type="predicted"/>
<dbReference type="InterPro" id="IPR050768">
    <property type="entry name" value="UPF0353/GerABKA_families"/>
</dbReference>
<keyword evidence="8" id="KW-1185">Reference proteome</keyword>
<evidence type="ECO:0000313" key="8">
    <source>
        <dbReference type="Proteomes" id="UP000192907"/>
    </source>
</evidence>
<evidence type="ECO:0000256" key="4">
    <source>
        <dbReference type="ARBA" id="ARBA00023136"/>
    </source>
</evidence>
<dbReference type="PANTHER" id="PTHR22550">
    <property type="entry name" value="SPORE GERMINATION PROTEIN"/>
    <property type="match status" value="1"/>
</dbReference>
<reference evidence="8" key="1">
    <citation type="submission" date="2017-04" db="EMBL/GenBank/DDBJ databases">
        <authorList>
            <person name="Varghese N."/>
            <person name="Submissions S."/>
        </authorList>
    </citation>
    <scope>NUCLEOTIDE SEQUENCE [LARGE SCALE GENOMIC DNA]</scope>
    <source>
        <strain evidence="8">RKEM611</strain>
    </source>
</reference>
<sequence>MTWGDAEYLWLLTLTPLVSILIILSNMFRKKRLARFLGQRYKDLSQSLERRRQVLYRCLALSLAFACICIALARPRWGYEWRTLERKGADIMVVVDVSKSMNAEDIKPNRLQRARREIIDLLSMLQGDRIGLLQFAGVGFVQCPLTLDYMAMELFLDSLGESMIPVPGSAIGNAIRLAHKSLMESATEGSVGKSIILITDGEDHESGPIQAAQDAASDGVRIYPIGIGSEGGAPIPDGDGGYVKDQSGRMVLSRLDEGTLEEIARITEGRYVRSTTGDLDLDIIYSQHIRKDLKPGNIGETREKVWHESFWIFAVAAMFILIFDFHIQGRRLSTEK</sequence>
<keyword evidence="4 5" id="KW-0472">Membrane</keyword>
<name>A0A1Y6BS09_9BACT</name>
<evidence type="ECO:0000313" key="7">
    <source>
        <dbReference type="EMBL" id="SMF25105.1"/>
    </source>
</evidence>
<feature type="domain" description="VWFA" evidence="6">
    <location>
        <begin position="90"/>
        <end position="293"/>
    </location>
</feature>
<feature type="transmembrane region" description="Helical" evidence="5">
    <location>
        <begin position="6"/>
        <end position="28"/>
    </location>
</feature>
<evidence type="ECO:0000256" key="2">
    <source>
        <dbReference type="ARBA" id="ARBA00022692"/>
    </source>
</evidence>
<dbReference type="Pfam" id="PF00092">
    <property type="entry name" value="VWA"/>
    <property type="match status" value="1"/>
</dbReference>
<dbReference type="InterPro" id="IPR002035">
    <property type="entry name" value="VWF_A"/>
</dbReference>
<keyword evidence="2 5" id="KW-0812">Transmembrane</keyword>
<accession>A0A1Y6BS09</accession>
<dbReference type="AlphaFoldDB" id="A0A1Y6BS09"/>
<keyword evidence="3 5" id="KW-1133">Transmembrane helix</keyword>
<feature type="transmembrane region" description="Helical" evidence="5">
    <location>
        <begin position="54"/>
        <end position="73"/>
    </location>
</feature>
<keyword evidence="1" id="KW-1003">Cell membrane</keyword>
<dbReference type="STRING" id="1513793.SAMN06296036_10837"/>
<evidence type="ECO:0000256" key="1">
    <source>
        <dbReference type="ARBA" id="ARBA00022475"/>
    </source>
</evidence>
<dbReference type="InterPro" id="IPR036465">
    <property type="entry name" value="vWFA_dom_sf"/>
</dbReference>
<dbReference type="PROSITE" id="PS50234">
    <property type="entry name" value="VWFA"/>
    <property type="match status" value="1"/>
</dbReference>
<evidence type="ECO:0000256" key="3">
    <source>
        <dbReference type="ARBA" id="ARBA00022989"/>
    </source>
</evidence>
<dbReference type="SMART" id="SM00327">
    <property type="entry name" value="VWA"/>
    <property type="match status" value="1"/>
</dbReference>
<dbReference type="Proteomes" id="UP000192907">
    <property type="component" value="Unassembled WGS sequence"/>
</dbReference>
<evidence type="ECO:0000256" key="5">
    <source>
        <dbReference type="SAM" id="Phobius"/>
    </source>
</evidence>
<gene>
    <name evidence="7" type="ORF">SAMN06296036_10837</name>
</gene>
<dbReference type="EMBL" id="FWZT01000008">
    <property type="protein sequence ID" value="SMF25105.1"/>
    <property type="molecule type" value="Genomic_DNA"/>
</dbReference>
<dbReference type="Gene3D" id="3.40.50.410">
    <property type="entry name" value="von Willebrand factor, type A domain"/>
    <property type="match status" value="1"/>
</dbReference>
<protein>
    <submittedName>
        <fullName evidence="7">Ca-activated chloride channel family protein</fullName>
    </submittedName>
</protein>
<dbReference type="RefSeq" id="WP_159455321.1">
    <property type="nucleotide sequence ID" value="NZ_FWZT01000008.1"/>
</dbReference>
<feature type="transmembrane region" description="Helical" evidence="5">
    <location>
        <begin position="310"/>
        <end position="327"/>
    </location>
</feature>
<organism evidence="7 8">
    <name type="scientific">Pseudobacteriovorax antillogorgiicola</name>
    <dbReference type="NCBI Taxonomy" id="1513793"/>
    <lineage>
        <taxon>Bacteria</taxon>
        <taxon>Pseudomonadati</taxon>
        <taxon>Bdellovibrionota</taxon>
        <taxon>Oligoflexia</taxon>
        <taxon>Oligoflexales</taxon>
        <taxon>Pseudobacteriovoracaceae</taxon>
        <taxon>Pseudobacteriovorax</taxon>
    </lineage>
</organism>
<dbReference type="PANTHER" id="PTHR22550:SF5">
    <property type="entry name" value="LEUCINE ZIPPER PROTEIN 4"/>
    <property type="match status" value="1"/>
</dbReference>
<evidence type="ECO:0000259" key="6">
    <source>
        <dbReference type="PROSITE" id="PS50234"/>
    </source>
</evidence>